<proteinExistence type="predicted"/>
<sequence>MDEKFKKKYGIYDGIDTSAFKYIPEISFYNNNYFVGLKRDKNVTNDLLFAHSDDDNQTDWYVLNGSFATYIGYEFTDKGVINLSDEPFT</sequence>
<accession>A0A8S5P6V3</accession>
<evidence type="ECO:0000313" key="1">
    <source>
        <dbReference type="EMBL" id="DAE02392.1"/>
    </source>
</evidence>
<organism evidence="1">
    <name type="scientific">Herelleviridae sp. cttEB8</name>
    <dbReference type="NCBI Taxonomy" id="2825832"/>
    <lineage>
        <taxon>Viruses</taxon>
        <taxon>Duplodnaviria</taxon>
        <taxon>Heunggongvirae</taxon>
        <taxon>Uroviricota</taxon>
        <taxon>Caudoviricetes</taxon>
        <taxon>Herelleviridae</taxon>
    </lineage>
</organism>
<dbReference type="EMBL" id="BK015344">
    <property type="protein sequence ID" value="DAE02392.1"/>
    <property type="molecule type" value="Genomic_DNA"/>
</dbReference>
<reference evidence="1" key="1">
    <citation type="journal article" date="2021" name="Proc. Natl. Acad. Sci. U.S.A.">
        <title>A Catalog of Tens of Thousands of Viruses from Human Metagenomes Reveals Hidden Associations with Chronic Diseases.</title>
        <authorList>
            <person name="Tisza M.J."/>
            <person name="Buck C.B."/>
        </authorList>
    </citation>
    <scope>NUCLEOTIDE SEQUENCE</scope>
    <source>
        <strain evidence="1">CttEB8</strain>
    </source>
</reference>
<protein>
    <submittedName>
        <fullName evidence="1">Uncharacterized protein</fullName>
    </submittedName>
</protein>
<name>A0A8S5P6V3_9CAUD</name>